<dbReference type="InParanoid" id="B8CBB1"/>
<accession>B8CBB1</accession>
<evidence type="ECO:0000259" key="2">
    <source>
        <dbReference type="Pfam" id="PF04187"/>
    </source>
</evidence>
<dbReference type="Proteomes" id="UP000001449">
    <property type="component" value="Chromosome 13"/>
</dbReference>
<evidence type="ECO:0000313" key="4">
    <source>
        <dbReference type="Proteomes" id="UP000001449"/>
    </source>
</evidence>
<dbReference type="EMBL" id="CM000648">
    <property type="protein sequence ID" value="EED89097.1"/>
    <property type="molecule type" value="Genomic_DNA"/>
</dbReference>
<dbReference type="OMA" id="GEHHNSV"/>
<feature type="domain" description="Haem-binding uptake Tiki superfamily ChaN" evidence="2">
    <location>
        <begin position="167"/>
        <end position="400"/>
    </location>
</feature>
<dbReference type="KEGG" id="tps:THAPSDRAFT_9431"/>
<sequence>MLIMSSFSGSAAVLALMAIARTSCASTTTVALAFSPSPPHCRRTTLLSKSIHGKYPTHPSRQSAIIVSSSSDDDSTQCTDETAASISIGIDRRKMMGRSILSTFGGVVLSSSTWLSPDRALAEDTQLKSGTPSFASYQIIPDATSKLDPSLKSISPSALTRKLSMVDTSTQGGAVWLGEHHNSVNDHNLQADFVRAIYNQRGESGGNSSSNNKMAVGLEMVQLQFQPALDAYIAKKISSDEMRRQVQWDKRWSWSFEGYLPVFETCRKLGVTLIALNVDSEDLGLVESGGFPALPREKMQKYISDTTGFAEFARNRYFKTYVDYVISPSYDLHKQMGILRTTITGQQLEDDMPFTRFFSGRILWDESMASNAFKWTEANDGGLLVGLVGADHVKFEGGITGRYKRMAGDKYDNISVVLNPTLIDTRPSGSVSMMSNDSSRGADGLTLQLRYVKESVERESDESKNPENAGGVLPLADYIVISDS</sequence>
<dbReference type="SUPFAM" id="SSF159501">
    <property type="entry name" value="EreA/ChaN-like"/>
    <property type="match status" value="1"/>
</dbReference>
<feature type="chain" id="PRO_5002869965" description="Haem-binding uptake Tiki superfamily ChaN domain-containing protein" evidence="1">
    <location>
        <begin position="26"/>
        <end position="484"/>
    </location>
</feature>
<feature type="signal peptide" evidence="1">
    <location>
        <begin position="1"/>
        <end position="25"/>
    </location>
</feature>
<reference evidence="3 4" key="1">
    <citation type="journal article" date="2004" name="Science">
        <title>The genome of the diatom Thalassiosira pseudonana: ecology, evolution, and metabolism.</title>
        <authorList>
            <person name="Armbrust E.V."/>
            <person name="Berges J.A."/>
            <person name="Bowler C."/>
            <person name="Green B.R."/>
            <person name="Martinez D."/>
            <person name="Putnam N.H."/>
            <person name="Zhou S."/>
            <person name="Allen A.E."/>
            <person name="Apt K.E."/>
            <person name="Bechner M."/>
            <person name="Brzezinski M.A."/>
            <person name="Chaal B.K."/>
            <person name="Chiovitti A."/>
            <person name="Davis A.K."/>
            <person name="Demarest M.S."/>
            <person name="Detter J.C."/>
            <person name="Glavina T."/>
            <person name="Goodstein D."/>
            <person name="Hadi M.Z."/>
            <person name="Hellsten U."/>
            <person name="Hildebrand M."/>
            <person name="Jenkins B.D."/>
            <person name="Jurka J."/>
            <person name="Kapitonov V.V."/>
            <person name="Kroger N."/>
            <person name="Lau W.W."/>
            <person name="Lane T.W."/>
            <person name="Larimer F.W."/>
            <person name="Lippmeier J.C."/>
            <person name="Lucas S."/>
            <person name="Medina M."/>
            <person name="Montsant A."/>
            <person name="Obornik M."/>
            <person name="Parker M.S."/>
            <person name="Palenik B."/>
            <person name="Pazour G.J."/>
            <person name="Richardson P.M."/>
            <person name="Rynearson T.A."/>
            <person name="Saito M.A."/>
            <person name="Schwartz D.C."/>
            <person name="Thamatrakoln K."/>
            <person name="Valentin K."/>
            <person name="Vardi A."/>
            <person name="Wilkerson F.P."/>
            <person name="Rokhsar D.S."/>
        </authorList>
    </citation>
    <scope>NUCLEOTIDE SEQUENCE [LARGE SCALE GENOMIC DNA]</scope>
    <source>
        <strain evidence="3 4">CCMP1335</strain>
    </source>
</reference>
<keyword evidence="4" id="KW-1185">Reference proteome</keyword>
<proteinExistence type="predicted"/>
<dbReference type="PANTHER" id="PTHR31620:SF15">
    <property type="entry name" value="PROTEIN RETICULATA-RELATED 2, CHLOROPLASTIC-RELATED"/>
    <property type="match status" value="1"/>
</dbReference>
<dbReference type="RefSeq" id="XP_002293361.1">
    <property type="nucleotide sequence ID" value="XM_002293325.1"/>
</dbReference>
<keyword evidence="1" id="KW-0732">Signal</keyword>
<organism evidence="3 4">
    <name type="scientific">Thalassiosira pseudonana</name>
    <name type="common">Marine diatom</name>
    <name type="synonym">Cyclotella nana</name>
    <dbReference type="NCBI Taxonomy" id="35128"/>
    <lineage>
        <taxon>Eukaryota</taxon>
        <taxon>Sar</taxon>
        <taxon>Stramenopiles</taxon>
        <taxon>Ochrophyta</taxon>
        <taxon>Bacillariophyta</taxon>
        <taxon>Coscinodiscophyceae</taxon>
        <taxon>Thalassiosirophycidae</taxon>
        <taxon>Thalassiosirales</taxon>
        <taxon>Thalassiosiraceae</taxon>
        <taxon>Thalassiosira</taxon>
    </lineage>
</organism>
<evidence type="ECO:0000313" key="3">
    <source>
        <dbReference type="EMBL" id="EED89097.1"/>
    </source>
</evidence>
<reference evidence="3 4" key="2">
    <citation type="journal article" date="2008" name="Nature">
        <title>The Phaeodactylum genome reveals the evolutionary history of diatom genomes.</title>
        <authorList>
            <person name="Bowler C."/>
            <person name="Allen A.E."/>
            <person name="Badger J.H."/>
            <person name="Grimwood J."/>
            <person name="Jabbari K."/>
            <person name="Kuo A."/>
            <person name="Maheswari U."/>
            <person name="Martens C."/>
            <person name="Maumus F."/>
            <person name="Otillar R.P."/>
            <person name="Rayko E."/>
            <person name="Salamov A."/>
            <person name="Vandepoele K."/>
            <person name="Beszteri B."/>
            <person name="Gruber A."/>
            <person name="Heijde M."/>
            <person name="Katinka M."/>
            <person name="Mock T."/>
            <person name="Valentin K."/>
            <person name="Verret F."/>
            <person name="Berges J.A."/>
            <person name="Brownlee C."/>
            <person name="Cadoret J.P."/>
            <person name="Chiovitti A."/>
            <person name="Choi C.J."/>
            <person name="Coesel S."/>
            <person name="De Martino A."/>
            <person name="Detter J.C."/>
            <person name="Durkin C."/>
            <person name="Falciatore A."/>
            <person name="Fournet J."/>
            <person name="Haruta M."/>
            <person name="Huysman M.J."/>
            <person name="Jenkins B.D."/>
            <person name="Jiroutova K."/>
            <person name="Jorgensen R.E."/>
            <person name="Joubert Y."/>
            <person name="Kaplan A."/>
            <person name="Kroger N."/>
            <person name="Kroth P.G."/>
            <person name="La Roche J."/>
            <person name="Lindquist E."/>
            <person name="Lommer M."/>
            <person name="Martin-Jezequel V."/>
            <person name="Lopez P.J."/>
            <person name="Lucas S."/>
            <person name="Mangogna M."/>
            <person name="McGinnis K."/>
            <person name="Medlin L.K."/>
            <person name="Montsant A."/>
            <person name="Oudot-Le Secq M.P."/>
            <person name="Napoli C."/>
            <person name="Obornik M."/>
            <person name="Parker M.S."/>
            <person name="Petit J.L."/>
            <person name="Porcel B.M."/>
            <person name="Poulsen N."/>
            <person name="Robison M."/>
            <person name="Rychlewski L."/>
            <person name="Rynearson T.A."/>
            <person name="Schmutz J."/>
            <person name="Shapiro H."/>
            <person name="Siaut M."/>
            <person name="Stanley M."/>
            <person name="Sussman M.R."/>
            <person name="Taylor A.R."/>
            <person name="Vardi A."/>
            <person name="von Dassow P."/>
            <person name="Vyverman W."/>
            <person name="Willis A."/>
            <person name="Wyrwicz L.S."/>
            <person name="Rokhsar D.S."/>
            <person name="Weissenbach J."/>
            <person name="Armbrust E.V."/>
            <person name="Green B.R."/>
            <person name="Van de Peer Y."/>
            <person name="Grigoriev I.V."/>
        </authorList>
    </citation>
    <scope>NUCLEOTIDE SEQUENCE [LARGE SCALE GENOMIC DNA]</scope>
    <source>
        <strain evidence="3 4">CCMP1335</strain>
    </source>
</reference>
<dbReference type="Gene3D" id="3.40.50.11550">
    <property type="match status" value="1"/>
</dbReference>
<dbReference type="GeneID" id="7445751"/>
<dbReference type="HOGENOM" id="CLU_564434_0_0_1"/>
<dbReference type="PANTHER" id="PTHR31620">
    <property type="entry name" value="PROTEIN RETICULATA-RELATED 2, CHLOROPLASTIC-RELATED"/>
    <property type="match status" value="1"/>
</dbReference>
<dbReference type="InterPro" id="IPR007314">
    <property type="entry name" value="Cofac_haem-bd_dom"/>
</dbReference>
<gene>
    <name evidence="3" type="ORF">THAPSDRAFT_9431</name>
</gene>
<protein>
    <recommendedName>
        <fullName evidence="2">Haem-binding uptake Tiki superfamily ChaN domain-containing protein</fullName>
    </recommendedName>
</protein>
<dbReference type="eggNOG" id="ENOG502S33F">
    <property type="taxonomic scope" value="Eukaryota"/>
</dbReference>
<dbReference type="PaxDb" id="35128-Thaps9431"/>
<name>B8CBB1_THAPS</name>
<dbReference type="CDD" id="cd14727">
    <property type="entry name" value="ChanN-like"/>
    <property type="match status" value="1"/>
</dbReference>
<evidence type="ECO:0000256" key="1">
    <source>
        <dbReference type="SAM" id="SignalP"/>
    </source>
</evidence>
<dbReference type="Pfam" id="PF04187">
    <property type="entry name" value="Cofac_haem_bdg"/>
    <property type="match status" value="1"/>
</dbReference>
<dbReference type="AlphaFoldDB" id="B8CBB1"/>